<accession>A0A5S9MHZ0</accession>
<reference evidence="5 6" key="1">
    <citation type="submission" date="2019-12" db="EMBL/GenBank/DDBJ databases">
        <title>Full genome sequence of a Bacillus safensis strain isolated from commercially available natto in Indonesia.</title>
        <authorList>
            <person name="Yoshida M."/>
            <person name="Uomi M."/>
            <person name="Waturangi D."/>
            <person name="Ekaputri J.J."/>
            <person name="Setiamarga D.H.E."/>
        </authorList>
    </citation>
    <scope>NUCLEOTIDE SEQUENCE [LARGE SCALE GENOMIC DNA]</scope>
    <source>
        <strain evidence="5 6">IDN1</strain>
    </source>
</reference>
<name>A0A5S9MHZ0_BACIA</name>
<dbReference type="EMBL" id="AP021906">
    <property type="protein sequence ID" value="BBP92723.1"/>
    <property type="molecule type" value="Genomic_DNA"/>
</dbReference>
<evidence type="ECO:0000256" key="1">
    <source>
        <dbReference type="ARBA" id="ARBA00010688"/>
    </source>
</evidence>
<evidence type="ECO:0000259" key="4">
    <source>
        <dbReference type="Pfam" id="PF00294"/>
    </source>
</evidence>
<evidence type="ECO:0000313" key="6">
    <source>
        <dbReference type="Proteomes" id="UP000464658"/>
    </source>
</evidence>
<keyword evidence="2" id="KW-0808">Transferase</keyword>
<dbReference type="PANTHER" id="PTHR43085:SF57">
    <property type="entry name" value="CARBOHYDRATE KINASE PFKB DOMAIN-CONTAINING PROTEIN"/>
    <property type="match status" value="1"/>
</dbReference>
<evidence type="ECO:0000256" key="2">
    <source>
        <dbReference type="ARBA" id="ARBA00022679"/>
    </source>
</evidence>
<feature type="domain" description="Carbohydrate kinase PfkB" evidence="4">
    <location>
        <begin position="30"/>
        <end position="197"/>
    </location>
</feature>
<organism evidence="5 6">
    <name type="scientific">Bacillus safensis</name>
    <dbReference type="NCBI Taxonomy" id="561879"/>
    <lineage>
        <taxon>Bacteria</taxon>
        <taxon>Bacillati</taxon>
        <taxon>Bacillota</taxon>
        <taxon>Bacilli</taxon>
        <taxon>Bacillales</taxon>
        <taxon>Bacillaceae</taxon>
        <taxon>Bacillus</taxon>
    </lineage>
</organism>
<sequence length="229" mass="24916">MSESIGCGHIWGINGDVLCKGSRRASSSAYIQKALAGAESNVAVGLARLGFRVGWMSKVGADSLGTFILEELQKEGVDTSAVLRSNDGSQTGILLKSKVMDGDPDVTYYRKGSAASTMSPSDFPAAYFKQAGHLHMTGIPPALSSGMRAFSFRVLQEMKEAGKTISFDPNLRLQLWEEEEDMVHTVNHIASQVDWFFFQGLQKGKGSRGVTSQKRLQMFICKRCQASGH</sequence>
<dbReference type="InterPro" id="IPR011611">
    <property type="entry name" value="PfkB_dom"/>
</dbReference>
<protein>
    <recommendedName>
        <fullName evidence="4">Carbohydrate kinase PfkB domain-containing protein</fullName>
    </recommendedName>
</protein>
<keyword evidence="3" id="KW-0418">Kinase</keyword>
<dbReference type="Pfam" id="PF00294">
    <property type="entry name" value="PfkB"/>
    <property type="match status" value="1"/>
</dbReference>
<dbReference type="GO" id="GO:0016301">
    <property type="term" value="F:kinase activity"/>
    <property type="evidence" value="ECO:0007669"/>
    <property type="project" value="UniProtKB-KW"/>
</dbReference>
<dbReference type="InterPro" id="IPR029056">
    <property type="entry name" value="Ribokinase-like"/>
</dbReference>
<dbReference type="Gene3D" id="3.40.1190.20">
    <property type="match status" value="1"/>
</dbReference>
<dbReference type="PANTHER" id="PTHR43085">
    <property type="entry name" value="HEXOKINASE FAMILY MEMBER"/>
    <property type="match status" value="1"/>
</dbReference>
<gene>
    <name evidence="5" type="ORF">BsIDN1_63410</name>
</gene>
<evidence type="ECO:0000313" key="5">
    <source>
        <dbReference type="EMBL" id="BBP92723.1"/>
    </source>
</evidence>
<dbReference type="AlphaFoldDB" id="A0A5S9MHZ0"/>
<dbReference type="SUPFAM" id="SSF53613">
    <property type="entry name" value="Ribokinase-like"/>
    <property type="match status" value="1"/>
</dbReference>
<dbReference type="Proteomes" id="UP000464658">
    <property type="component" value="Chromosome"/>
</dbReference>
<proteinExistence type="inferred from homology"/>
<comment type="similarity">
    <text evidence="1">Belongs to the carbohydrate kinase PfkB family.</text>
</comment>
<dbReference type="InterPro" id="IPR050306">
    <property type="entry name" value="PfkB_Carbo_kinase"/>
</dbReference>
<dbReference type="CDD" id="cd01166">
    <property type="entry name" value="KdgK"/>
    <property type="match status" value="1"/>
</dbReference>
<evidence type="ECO:0000256" key="3">
    <source>
        <dbReference type="ARBA" id="ARBA00022777"/>
    </source>
</evidence>